<evidence type="ECO:0000313" key="1">
    <source>
        <dbReference type="EMBL" id="MPC10844.1"/>
    </source>
</evidence>
<protein>
    <submittedName>
        <fullName evidence="1">Uncharacterized protein</fullName>
    </submittedName>
</protein>
<organism evidence="1 2">
    <name type="scientific">Portunus trituberculatus</name>
    <name type="common">Swimming crab</name>
    <name type="synonym">Neptunus trituberculatus</name>
    <dbReference type="NCBI Taxonomy" id="210409"/>
    <lineage>
        <taxon>Eukaryota</taxon>
        <taxon>Metazoa</taxon>
        <taxon>Ecdysozoa</taxon>
        <taxon>Arthropoda</taxon>
        <taxon>Crustacea</taxon>
        <taxon>Multicrustacea</taxon>
        <taxon>Malacostraca</taxon>
        <taxon>Eumalacostraca</taxon>
        <taxon>Eucarida</taxon>
        <taxon>Decapoda</taxon>
        <taxon>Pleocyemata</taxon>
        <taxon>Brachyura</taxon>
        <taxon>Eubrachyura</taxon>
        <taxon>Portunoidea</taxon>
        <taxon>Portunidae</taxon>
        <taxon>Portuninae</taxon>
        <taxon>Portunus</taxon>
    </lineage>
</organism>
<gene>
    <name evidence="1" type="ORF">E2C01_003489</name>
</gene>
<name>A0A5B7CQ99_PORTR</name>
<evidence type="ECO:0000313" key="2">
    <source>
        <dbReference type="Proteomes" id="UP000324222"/>
    </source>
</evidence>
<comment type="caution">
    <text evidence="1">The sequence shown here is derived from an EMBL/GenBank/DDBJ whole genome shotgun (WGS) entry which is preliminary data.</text>
</comment>
<dbReference type="EMBL" id="VSRR010000133">
    <property type="protein sequence ID" value="MPC10844.1"/>
    <property type="molecule type" value="Genomic_DNA"/>
</dbReference>
<reference evidence="1 2" key="1">
    <citation type="submission" date="2019-05" db="EMBL/GenBank/DDBJ databases">
        <title>Another draft genome of Portunus trituberculatus and its Hox gene families provides insights of decapod evolution.</title>
        <authorList>
            <person name="Jeong J.-H."/>
            <person name="Song I."/>
            <person name="Kim S."/>
            <person name="Choi T."/>
            <person name="Kim D."/>
            <person name="Ryu S."/>
            <person name="Kim W."/>
        </authorList>
    </citation>
    <scope>NUCLEOTIDE SEQUENCE [LARGE SCALE GENOMIC DNA]</scope>
    <source>
        <tissue evidence="1">Muscle</tissue>
    </source>
</reference>
<sequence length="160" mass="17141">MPSADDQSKARCMVRLECLSQSTEWSGVVARRGDVVVMGVVEAVRSVRGDVGNVKAVKQGSLLYRLYEVIRARPSLLVSARNSPTLCSTFPWCGLAGWTRRAALQRVVVVVVVVCARLGGGAVLSACHLSAPLHFIPLSHLRAAAWRGARQAGCAAFPIM</sequence>
<dbReference type="Proteomes" id="UP000324222">
    <property type="component" value="Unassembled WGS sequence"/>
</dbReference>
<keyword evidence="2" id="KW-1185">Reference proteome</keyword>
<accession>A0A5B7CQ99</accession>
<dbReference type="AlphaFoldDB" id="A0A5B7CQ99"/>
<proteinExistence type="predicted"/>